<dbReference type="EMBL" id="NKHG01000197">
    <property type="protein sequence ID" value="PCK16266.1"/>
    <property type="molecule type" value="Genomic_DNA"/>
</dbReference>
<gene>
    <name evidence="1" type="ORF">CEY02_20325</name>
</gene>
<dbReference type="AlphaFoldDB" id="A0A2A5IGP4"/>
<comment type="caution">
    <text evidence="1">The sequence shown here is derived from an EMBL/GenBank/DDBJ whole genome shotgun (WGS) entry which is preliminary data.</text>
</comment>
<name>A0A2A5IGP4_BACPU</name>
<organism evidence="1 2">
    <name type="scientific">Bacillus pumilus</name>
    <name type="common">Bacillus mesentericus</name>
    <dbReference type="NCBI Taxonomy" id="1408"/>
    <lineage>
        <taxon>Bacteria</taxon>
        <taxon>Bacillati</taxon>
        <taxon>Bacillota</taxon>
        <taxon>Bacilli</taxon>
        <taxon>Bacillales</taxon>
        <taxon>Bacillaceae</taxon>
        <taxon>Bacillus</taxon>
    </lineage>
</organism>
<proteinExistence type="predicted"/>
<protein>
    <submittedName>
        <fullName evidence="1">Uncharacterized protein</fullName>
    </submittedName>
</protein>
<sequence>MAEPDRTGRSGALSCQIAGEGVYASLSVSPCCYVVIPSSTVVSLSWPMALTISLPTLPNGPCWPPSAGCWLRGANI</sequence>
<evidence type="ECO:0000313" key="2">
    <source>
        <dbReference type="Proteomes" id="UP000228754"/>
    </source>
</evidence>
<reference evidence="1 2" key="1">
    <citation type="submission" date="2017-06" db="EMBL/GenBank/DDBJ databases">
        <title>Draft Genome Sequence of Bacillus sp Strain 36R Isolated from saline sediment at Atanasia, Sonora, Mexico.</title>
        <authorList>
            <person name="Sanchez Diaz R."/>
            <person name="Quiroz Macias M.E."/>
            <person name="Ibarra Gamez J.C."/>
            <person name="Enciso Ibarra J."/>
            <person name="Gomez Gil B."/>
            <person name="Galaviz Silva L."/>
        </authorList>
    </citation>
    <scope>NUCLEOTIDE SEQUENCE [LARGE SCALE GENOMIC DNA]</scope>
    <source>
        <strain evidence="1 2">36R_ATNSAL</strain>
    </source>
</reference>
<dbReference type="Proteomes" id="UP000228754">
    <property type="component" value="Unassembled WGS sequence"/>
</dbReference>
<evidence type="ECO:0000313" key="1">
    <source>
        <dbReference type="EMBL" id="PCK16266.1"/>
    </source>
</evidence>
<feature type="non-terminal residue" evidence="1">
    <location>
        <position position="76"/>
    </location>
</feature>
<accession>A0A2A5IGP4</accession>